<dbReference type="AlphaFoldDB" id="A0A067GL75"/>
<sequence>MIESIRSTSTVIRIEVRIKTKTRIRRRIKAGIMIQVLICQRNTTKRLGNYLDSDLTNYNIKQRGNIEKVGAFNYPCYGTISIRDMDEQIVNKSISKQYLFLYFFTIKLKRFFF</sequence>
<reference evidence="1 2" key="1">
    <citation type="submission" date="2014-04" db="EMBL/GenBank/DDBJ databases">
        <authorList>
            <consortium name="International Citrus Genome Consortium"/>
            <person name="Gmitter F."/>
            <person name="Chen C."/>
            <person name="Farmerie W."/>
            <person name="Harkins T."/>
            <person name="Desany B."/>
            <person name="Mohiuddin M."/>
            <person name="Kodira C."/>
            <person name="Borodovsky M."/>
            <person name="Lomsadze A."/>
            <person name="Burns P."/>
            <person name="Jenkins J."/>
            <person name="Prochnik S."/>
            <person name="Shu S."/>
            <person name="Chapman J."/>
            <person name="Pitluck S."/>
            <person name="Schmutz J."/>
            <person name="Rokhsar D."/>
        </authorList>
    </citation>
    <scope>NUCLEOTIDE SEQUENCE</scope>
</reference>
<evidence type="ECO:0000313" key="2">
    <source>
        <dbReference type="Proteomes" id="UP000027120"/>
    </source>
</evidence>
<keyword evidence="2" id="KW-1185">Reference proteome</keyword>
<gene>
    <name evidence="1" type="ORF">CISIN_1g039316mg</name>
</gene>
<evidence type="ECO:0000313" key="1">
    <source>
        <dbReference type="EMBL" id="KDO80384.1"/>
    </source>
</evidence>
<organism evidence="1 2">
    <name type="scientific">Citrus sinensis</name>
    <name type="common">Sweet orange</name>
    <name type="synonym">Citrus aurantium var. sinensis</name>
    <dbReference type="NCBI Taxonomy" id="2711"/>
    <lineage>
        <taxon>Eukaryota</taxon>
        <taxon>Viridiplantae</taxon>
        <taxon>Streptophyta</taxon>
        <taxon>Embryophyta</taxon>
        <taxon>Tracheophyta</taxon>
        <taxon>Spermatophyta</taxon>
        <taxon>Magnoliopsida</taxon>
        <taxon>eudicotyledons</taxon>
        <taxon>Gunneridae</taxon>
        <taxon>Pentapetalae</taxon>
        <taxon>rosids</taxon>
        <taxon>malvids</taxon>
        <taxon>Sapindales</taxon>
        <taxon>Rutaceae</taxon>
        <taxon>Aurantioideae</taxon>
        <taxon>Citrus</taxon>
    </lineage>
</organism>
<name>A0A067GL75_CITSI</name>
<dbReference type="EMBL" id="KK784877">
    <property type="protein sequence ID" value="KDO80384.1"/>
    <property type="molecule type" value="Genomic_DNA"/>
</dbReference>
<accession>A0A067GL75</accession>
<proteinExistence type="predicted"/>
<dbReference type="Proteomes" id="UP000027120">
    <property type="component" value="Unassembled WGS sequence"/>
</dbReference>
<protein>
    <submittedName>
        <fullName evidence="1">Uncharacterized protein</fullName>
    </submittedName>
</protein>